<dbReference type="InterPro" id="IPR018931">
    <property type="entry name" value="DUF2520"/>
</dbReference>
<accession>A0A249MXY5</accession>
<dbReference type="SUPFAM" id="SSF48179">
    <property type="entry name" value="6-phosphogluconate dehydrogenase C-terminal domain-like"/>
    <property type="match status" value="1"/>
</dbReference>
<dbReference type="Pfam" id="PF10728">
    <property type="entry name" value="DUF2520"/>
    <property type="match status" value="1"/>
</dbReference>
<feature type="domain" description="DUF2520" evidence="2">
    <location>
        <begin position="144"/>
        <end position="268"/>
    </location>
</feature>
<dbReference type="Proteomes" id="UP000217141">
    <property type="component" value="Chromosome II"/>
</dbReference>
<dbReference type="Gene3D" id="3.40.50.720">
    <property type="entry name" value="NAD(P)-binding Rossmann-like Domain"/>
    <property type="match status" value="1"/>
</dbReference>
<evidence type="ECO:0000313" key="4">
    <source>
        <dbReference type="Proteomes" id="UP000217141"/>
    </source>
</evidence>
<dbReference type="PANTHER" id="PTHR40459">
    <property type="entry name" value="CONSERVED HYPOTHETICAL ALANINE AND LEUCINE RICH PROTEIN"/>
    <property type="match status" value="1"/>
</dbReference>
<dbReference type="InterPro" id="IPR037108">
    <property type="entry name" value="TM1727-like_C_sf"/>
</dbReference>
<dbReference type="Gene3D" id="1.10.1040.20">
    <property type="entry name" value="ProC-like, C-terminal domain"/>
    <property type="match status" value="1"/>
</dbReference>
<evidence type="ECO:0000313" key="3">
    <source>
        <dbReference type="EMBL" id="ASY46075.1"/>
    </source>
</evidence>
<evidence type="ECO:0000259" key="1">
    <source>
        <dbReference type="Pfam" id="PF10727"/>
    </source>
</evidence>
<proteinExistence type="predicted"/>
<dbReference type="RefSeq" id="WP_095687263.1">
    <property type="nucleotide sequence ID" value="NZ_CP022746.1"/>
</dbReference>
<dbReference type="AlphaFoldDB" id="A0A249MXY5"/>
<gene>
    <name evidence="3" type="ORF">CJD35_16365</name>
</gene>
<dbReference type="SUPFAM" id="SSF51735">
    <property type="entry name" value="NAD(P)-binding Rossmann-fold domains"/>
    <property type="match status" value="1"/>
</dbReference>
<dbReference type="KEGG" id="shyd:CJD35_16365"/>
<dbReference type="InterPro" id="IPR008927">
    <property type="entry name" value="6-PGluconate_DH-like_C_sf"/>
</dbReference>
<dbReference type="InterPro" id="IPR036291">
    <property type="entry name" value="NAD(P)-bd_dom_sf"/>
</dbReference>
<dbReference type="EMBL" id="CP022746">
    <property type="protein sequence ID" value="ASY46075.1"/>
    <property type="molecule type" value="Genomic_DNA"/>
</dbReference>
<feature type="domain" description="Putative oxidoreductase/dehydrogenase Rossmann-like" evidence="1">
    <location>
        <begin position="6"/>
        <end position="124"/>
    </location>
</feature>
<name>A0A249MXY5_SPHXE</name>
<reference evidence="3 4" key="1">
    <citation type="submission" date="2017-08" db="EMBL/GenBank/DDBJ databases">
        <title>Whole Genome Sequence of Sphingobium hydrophobicum C1: Insights into Adaption to the Electronic-waste Contaminated Sediment.</title>
        <authorList>
            <person name="Song D."/>
            <person name="Chen X."/>
            <person name="Xu M."/>
        </authorList>
    </citation>
    <scope>NUCLEOTIDE SEQUENCE [LARGE SCALE GENOMIC DNA]</scope>
    <source>
        <strain evidence="3 4">C1</strain>
    </source>
</reference>
<dbReference type="Pfam" id="PF10727">
    <property type="entry name" value="Rossmann-like"/>
    <property type="match status" value="1"/>
</dbReference>
<sequence>MAARAPYRRIGIIGTGRVAAAIGLALVRQSGDPLHIWGHNPANSAALAASIGRASAVTQLADIGDGCDLIILAVSDDALEPCIHQLAAVAGSAPAFAFHVSGRSGAGILAPLDAKGWGTAAVHPAMTFTGDPIAEAQQMIGARFAVTASTAQSVAKARAIVALLDGVPVEISEAHRPLYHAALCHGANHLVTLIVGATEALAAAGVDDPAALLAPLARAALANGLGKGMAGLSGPLLRGDAATIGGHLVALRQDCPPLLSPYRAMASATLDALERAEGSSGSDACRSLLETDE</sequence>
<dbReference type="PANTHER" id="PTHR40459:SF1">
    <property type="entry name" value="CONSERVED HYPOTHETICAL ALANINE AND LEUCINE RICH PROTEIN"/>
    <property type="match status" value="1"/>
</dbReference>
<evidence type="ECO:0000259" key="2">
    <source>
        <dbReference type="Pfam" id="PF10728"/>
    </source>
</evidence>
<protein>
    <submittedName>
        <fullName evidence="3">Cytoplasmic protein</fullName>
    </submittedName>
</protein>
<organism evidence="3 4">
    <name type="scientific">Sphingobium xenophagum</name>
    <dbReference type="NCBI Taxonomy" id="121428"/>
    <lineage>
        <taxon>Bacteria</taxon>
        <taxon>Pseudomonadati</taxon>
        <taxon>Pseudomonadota</taxon>
        <taxon>Alphaproteobacteria</taxon>
        <taxon>Sphingomonadales</taxon>
        <taxon>Sphingomonadaceae</taxon>
        <taxon>Sphingobium</taxon>
    </lineage>
</organism>
<dbReference type="InterPro" id="IPR019665">
    <property type="entry name" value="OxRdtase/DH_put_Rossmann_dom"/>
</dbReference>